<dbReference type="InterPro" id="IPR036271">
    <property type="entry name" value="Tet_transcr_reg_TetR-rel_C_sf"/>
</dbReference>
<dbReference type="EMBL" id="JBHRYC010000026">
    <property type="protein sequence ID" value="MFC3636958.1"/>
    <property type="molecule type" value="Genomic_DNA"/>
</dbReference>
<comment type="caution">
    <text evidence="6">The sequence shown here is derived from an EMBL/GenBank/DDBJ whole genome shotgun (WGS) entry which is preliminary data.</text>
</comment>
<dbReference type="Pfam" id="PF00440">
    <property type="entry name" value="TetR_N"/>
    <property type="match status" value="1"/>
</dbReference>
<dbReference type="InterPro" id="IPR001647">
    <property type="entry name" value="HTH_TetR"/>
</dbReference>
<keyword evidence="1" id="KW-0805">Transcription regulation</keyword>
<dbReference type="PROSITE" id="PS50977">
    <property type="entry name" value="HTH_TETR_2"/>
    <property type="match status" value="1"/>
</dbReference>
<dbReference type="SUPFAM" id="SSF46689">
    <property type="entry name" value="Homeodomain-like"/>
    <property type="match status" value="1"/>
</dbReference>
<evidence type="ECO:0000259" key="5">
    <source>
        <dbReference type="PROSITE" id="PS50977"/>
    </source>
</evidence>
<dbReference type="PANTHER" id="PTHR47506">
    <property type="entry name" value="TRANSCRIPTIONAL REGULATORY PROTEIN"/>
    <property type="match status" value="1"/>
</dbReference>
<protein>
    <submittedName>
        <fullName evidence="6">TetR/AcrR family transcriptional regulator</fullName>
    </submittedName>
</protein>
<dbReference type="SUPFAM" id="SSF48498">
    <property type="entry name" value="Tetracyclin repressor-like, C-terminal domain"/>
    <property type="match status" value="1"/>
</dbReference>
<gene>
    <name evidence="6" type="ORF">ACFONL_06100</name>
</gene>
<evidence type="ECO:0000313" key="6">
    <source>
        <dbReference type="EMBL" id="MFC3636958.1"/>
    </source>
</evidence>
<evidence type="ECO:0000256" key="1">
    <source>
        <dbReference type="ARBA" id="ARBA00023015"/>
    </source>
</evidence>
<evidence type="ECO:0000313" key="7">
    <source>
        <dbReference type="Proteomes" id="UP001595704"/>
    </source>
</evidence>
<feature type="DNA-binding region" description="H-T-H motif" evidence="4">
    <location>
        <begin position="39"/>
        <end position="58"/>
    </location>
</feature>
<reference evidence="7" key="1">
    <citation type="journal article" date="2019" name="Int. J. Syst. Evol. Microbiol.">
        <title>The Global Catalogue of Microorganisms (GCM) 10K type strain sequencing project: providing services to taxonomists for standard genome sequencing and annotation.</title>
        <authorList>
            <consortium name="The Broad Institute Genomics Platform"/>
            <consortium name="The Broad Institute Genome Sequencing Center for Infectious Disease"/>
            <person name="Wu L."/>
            <person name="Ma J."/>
        </authorList>
    </citation>
    <scope>NUCLEOTIDE SEQUENCE [LARGE SCALE GENOMIC DNA]</scope>
    <source>
        <strain evidence="7">KCTC 42282</strain>
    </source>
</reference>
<evidence type="ECO:0000256" key="3">
    <source>
        <dbReference type="ARBA" id="ARBA00023163"/>
    </source>
</evidence>
<organism evidence="6 7">
    <name type="scientific">Camelimonas fluminis</name>
    <dbReference type="NCBI Taxonomy" id="1576911"/>
    <lineage>
        <taxon>Bacteria</taxon>
        <taxon>Pseudomonadati</taxon>
        <taxon>Pseudomonadota</taxon>
        <taxon>Alphaproteobacteria</taxon>
        <taxon>Hyphomicrobiales</taxon>
        <taxon>Chelatococcaceae</taxon>
        <taxon>Camelimonas</taxon>
    </lineage>
</organism>
<feature type="domain" description="HTH tetR-type" evidence="5">
    <location>
        <begin position="16"/>
        <end position="76"/>
    </location>
</feature>
<proteinExistence type="predicted"/>
<accession>A0ABV7UF19</accession>
<keyword evidence="2 4" id="KW-0238">DNA-binding</keyword>
<evidence type="ECO:0000256" key="2">
    <source>
        <dbReference type="ARBA" id="ARBA00023125"/>
    </source>
</evidence>
<dbReference type="Gene3D" id="1.10.10.60">
    <property type="entry name" value="Homeodomain-like"/>
    <property type="match status" value="1"/>
</dbReference>
<dbReference type="RefSeq" id="WP_376853088.1">
    <property type="nucleotide sequence ID" value="NZ_JBHRYC010000026.1"/>
</dbReference>
<dbReference type="InterPro" id="IPR009057">
    <property type="entry name" value="Homeodomain-like_sf"/>
</dbReference>
<sequence>MSVNNHPEAGLAGVRQFDEDTMLEDALALFWSRGVAATSMVDLANATGVQRGSLYNAYGDREAIFLRAYDRYAERFLESARASLTGDDAGHMLRRLFDSVIDSMFAGETARGCLTTRTAGDGSLASQPIRERIRHMLGDFIAIVTEALSRPGVPEQLTLEPAQAAELVVTFTRGLAVMERVYGDRDALLRSAGSLISAIAPDAKRP</sequence>
<name>A0ABV7UF19_9HYPH</name>
<dbReference type="InterPro" id="IPR054156">
    <property type="entry name" value="YxaF_TetR_C"/>
</dbReference>
<dbReference type="Pfam" id="PF21993">
    <property type="entry name" value="TetR_C_13_2"/>
    <property type="match status" value="1"/>
</dbReference>
<dbReference type="PANTHER" id="PTHR47506:SF1">
    <property type="entry name" value="HTH-TYPE TRANSCRIPTIONAL REGULATOR YJDC"/>
    <property type="match status" value="1"/>
</dbReference>
<dbReference type="Proteomes" id="UP001595704">
    <property type="component" value="Unassembled WGS sequence"/>
</dbReference>
<keyword evidence="3" id="KW-0804">Transcription</keyword>
<dbReference type="Gene3D" id="1.10.357.10">
    <property type="entry name" value="Tetracycline Repressor, domain 2"/>
    <property type="match status" value="1"/>
</dbReference>
<keyword evidence="7" id="KW-1185">Reference proteome</keyword>
<evidence type="ECO:0000256" key="4">
    <source>
        <dbReference type="PROSITE-ProRule" id="PRU00335"/>
    </source>
</evidence>